<dbReference type="AlphaFoldDB" id="A0A0Z8G1H3"/>
<reference evidence="1 2" key="1">
    <citation type="submission" date="2016-02" db="EMBL/GenBank/DDBJ databases">
        <authorList>
            <consortium name="Pathogen Informatics"/>
        </authorList>
    </citation>
    <scope>NUCLEOTIDE SEQUENCE [LARGE SCALE GENOMIC DNA]</scope>
    <source>
        <strain evidence="1 2">LSS52</strain>
    </source>
</reference>
<protein>
    <submittedName>
        <fullName evidence="1">Gp24</fullName>
    </submittedName>
</protein>
<evidence type="ECO:0000313" key="1">
    <source>
        <dbReference type="EMBL" id="CYU90384.1"/>
    </source>
</evidence>
<evidence type="ECO:0000313" key="2">
    <source>
        <dbReference type="Proteomes" id="UP000072794"/>
    </source>
</evidence>
<gene>
    <name evidence="1" type="ORF">ERS132414_01248</name>
</gene>
<proteinExistence type="predicted"/>
<sequence>MEKLKNMYRGVYGWTVQNGKPFPPAYDLPSVVKNRVDYFWDMAEHGMTFMGAMKCIFANQKPEEYDLGATKDWLPMSQEFKDWVGHAYGMAQMEIAVYMIYGDRKEGIND</sequence>
<dbReference type="EMBL" id="FIHA01000022">
    <property type="protein sequence ID" value="CYU90384.1"/>
    <property type="molecule type" value="Genomic_DNA"/>
</dbReference>
<accession>A0A0Z8G1H3</accession>
<organism evidence="1 2">
    <name type="scientific">Streptococcus suis</name>
    <dbReference type="NCBI Taxonomy" id="1307"/>
    <lineage>
        <taxon>Bacteria</taxon>
        <taxon>Bacillati</taxon>
        <taxon>Bacillota</taxon>
        <taxon>Bacilli</taxon>
        <taxon>Lactobacillales</taxon>
        <taxon>Streptococcaceae</taxon>
        <taxon>Streptococcus</taxon>
    </lineage>
</organism>
<dbReference type="RefSeq" id="WP_044775850.1">
    <property type="nucleotide sequence ID" value="NZ_CEDY01000004.1"/>
</dbReference>
<name>A0A0Z8G1H3_STRSU</name>
<dbReference type="Proteomes" id="UP000072794">
    <property type="component" value="Unassembled WGS sequence"/>
</dbReference>